<organism evidence="2 3">
    <name type="scientific">Leptolyngbya foveolarum</name>
    <dbReference type="NCBI Taxonomy" id="47253"/>
    <lineage>
        <taxon>Bacteria</taxon>
        <taxon>Bacillati</taxon>
        <taxon>Cyanobacteriota</taxon>
        <taxon>Cyanophyceae</taxon>
        <taxon>Leptolyngbyales</taxon>
        <taxon>Leptolyngbyaceae</taxon>
        <taxon>Leptolyngbya group</taxon>
        <taxon>Leptolyngbya</taxon>
    </lineage>
</organism>
<keyword evidence="1" id="KW-1133">Transmembrane helix</keyword>
<evidence type="ECO:0000313" key="2">
    <source>
        <dbReference type="EMBL" id="PZO16885.1"/>
    </source>
</evidence>
<gene>
    <name evidence="2" type="ORF">DCF25_11870</name>
</gene>
<keyword evidence="1" id="KW-0812">Transmembrane</keyword>
<reference evidence="2 3" key="2">
    <citation type="submission" date="2018-06" db="EMBL/GenBank/DDBJ databases">
        <title>Metagenomic assembly of (sub)arctic Cyanobacteria and their associated microbiome from non-axenic cultures.</title>
        <authorList>
            <person name="Baurain D."/>
        </authorList>
    </citation>
    <scope>NUCLEOTIDE SEQUENCE [LARGE SCALE GENOMIC DNA]</scope>
    <source>
        <strain evidence="2">ULC129bin1</strain>
    </source>
</reference>
<name>A0A2W4W4C8_9CYAN</name>
<dbReference type="Proteomes" id="UP000249354">
    <property type="component" value="Unassembled WGS sequence"/>
</dbReference>
<dbReference type="AlphaFoldDB" id="A0A2W4W4C8"/>
<reference evidence="3" key="1">
    <citation type="submission" date="2018-04" db="EMBL/GenBank/DDBJ databases">
        <authorList>
            <person name="Cornet L."/>
        </authorList>
    </citation>
    <scope>NUCLEOTIDE SEQUENCE [LARGE SCALE GENOMIC DNA]</scope>
</reference>
<comment type="caution">
    <text evidence="2">The sequence shown here is derived from an EMBL/GenBank/DDBJ whole genome shotgun (WGS) entry which is preliminary data.</text>
</comment>
<evidence type="ECO:0000256" key="1">
    <source>
        <dbReference type="SAM" id="Phobius"/>
    </source>
</evidence>
<sequence>MKRIKLVEKPESPLNQGLRRGIQTTAVAFVPILLWLLGMIGYQRIEGDLTDVSQPSATEMPAPVKPEKR</sequence>
<evidence type="ECO:0000313" key="3">
    <source>
        <dbReference type="Proteomes" id="UP000249354"/>
    </source>
</evidence>
<keyword evidence="1" id="KW-0472">Membrane</keyword>
<accession>A0A2W4W4C8</accession>
<proteinExistence type="predicted"/>
<feature type="transmembrane region" description="Helical" evidence="1">
    <location>
        <begin position="21"/>
        <end position="42"/>
    </location>
</feature>
<dbReference type="EMBL" id="QBMC01000074">
    <property type="protein sequence ID" value="PZO16885.1"/>
    <property type="molecule type" value="Genomic_DNA"/>
</dbReference>
<protein>
    <submittedName>
        <fullName evidence="2">Uncharacterized protein</fullName>
    </submittedName>
</protein>